<reference evidence="7 8" key="1">
    <citation type="submission" date="2019-09" db="EMBL/GenBank/DDBJ databases">
        <authorList>
            <person name="Depoorter E."/>
        </authorList>
    </citation>
    <scope>NUCLEOTIDE SEQUENCE [LARGE SCALE GENOMIC DNA]</scope>
    <source>
        <strain evidence="7">R-15945</strain>
    </source>
</reference>
<evidence type="ECO:0000256" key="4">
    <source>
        <dbReference type="ARBA" id="ARBA00023136"/>
    </source>
</evidence>
<feature type="domain" description="TonB C-terminal" evidence="6">
    <location>
        <begin position="28"/>
        <end position="94"/>
    </location>
</feature>
<protein>
    <recommendedName>
        <fullName evidence="5">Protein TonB</fullName>
    </recommendedName>
</protein>
<keyword evidence="5" id="KW-0735">Signal-anchor</keyword>
<comment type="similarity">
    <text evidence="5">Belongs to the TonB family.</text>
</comment>
<dbReference type="GO" id="GO:0015031">
    <property type="term" value="P:protein transport"/>
    <property type="evidence" value="ECO:0007669"/>
    <property type="project" value="UniProtKB-UniRule"/>
</dbReference>
<keyword evidence="5" id="KW-1003">Cell membrane</keyword>
<dbReference type="InterPro" id="IPR003538">
    <property type="entry name" value="TonB"/>
</dbReference>
<dbReference type="GO" id="GO:0055085">
    <property type="term" value="P:transmembrane transport"/>
    <property type="evidence" value="ECO:0007669"/>
    <property type="project" value="InterPro"/>
</dbReference>
<comment type="subcellular location">
    <subcellularLocation>
        <location evidence="5">Cell inner membrane</location>
        <topology evidence="5">Single-pass membrane protein</topology>
        <orientation evidence="5">Periplasmic side</orientation>
    </subcellularLocation>
    <subcellularLocation>
        <location evidence="1">Membrane</location>
        <topology evidence="1">Single-pass membrane protein</topology>
    </subcellularLocation>
</comment>
<evidence type="ECO:0000256" key="3">
    <source>
        <dbReference type="ARBA" id="ARBA00022989"/>
    </source>
</evidence>
<dbReference type="PRINTS" id="PR01374">
    <property type="entry name" value="TONBPROTEIN"/>
</dbReference>
<evidence type="ECO:0000259" key="6">
    <source>
        <dbReference type="Pfam" id="PF03544"/>
    </source>
</evidence>
<dbReference type="NCBIfam" id="TIGR01352">
    <property type="entry name" value="tonB_Cterm"/>
    <property type="match status" value="1"/>
</dbReference>
<dbReference type="GO" id="GO:0015891">
    <property type="term" value="P:siderophore transport"/>
    <property type="evidence" value="ECO:0007669"/>
    <property type="project" value="InterPro"/>
</dbReference>
<dbReference type="GO" id="GO:0031992">
    <property type="term" value="F:energy transducer activity"/>
    <property type="evidence" value="ECO:0007669"/>
    <property type="project" value="InterPro"/>
</dbReference>
<organism evidence="7 8">
    <name type="scientific">Burkholderia lata (strain ATCC 17760 / DSM 23089 / LMG 22485 / NCIMB 9086 / R18194 / 383)</name>
    <dbReference type="NCBI Taxonomy" id="482957"/>
    <lineage>
        <taxon>Bacteria</taxon>
        <taxon>Pseudomonadati</taxon>
        <taxon>Pseudomonadota</taxon>
        <taxon>Betaproteobacteria</taxon>
        <taxon>Burkholderiales</taxon>
        <taxon>Burkholderiaceae</taxon>
        <taxon>Burkholderia</taxon>
        <taxon>Burkholderia cepacia complex</taxon>
    </lineage>
</organism>
<evidence type="ECO:0000256" key="1">
    <source>
        <dbReference type="ARBA" id="ARBA00004167"/>
    </source>
</evidence>
<dbReference type="InterPro" id="IPR006260">
    <property type="entry name" value="TonB/TolA_C"/>
</dbReference>
<keyword evidence="5" id="KW-0653">Protein transport</keyword>
<gene>
    <name evidence="7" type="ORF">BLA15945_07698</name>
</gene>
<keyword evidence="3" id="KW-1133">Transmembrane helix</keyword>
<evidence type="ECO:0000256" key="5">
    <source>
        <dbReference type="RuleBase" id="RU362123"/>
    </source>
</evidence>
<keyword evidence="5" id="KW-0997">Cell inner membrane</keyword>
<dbReference type="AlphaFoldDB" id="A0A6P2SET1"/>
<proteinExistence type="inferred from homology"/>
<keyword evidence="4" id="KW-0472">Membrane</keyword>
<dbReference type="Pfam" id="PF03544">
    <property type="entry name" value="TonB_C"/>
    <property type="match status" value="1"/>
</dbReference>
<sequence length="106" mass="11258">MAPAAPAKPVSHDVGVVCPNSDTLRASIQYPKEAQENNITGDVTIAFAVDADGNFTNERVAQLVDLIFDRVACITVKRFKCVAQGQSVQVQVPFSSIRIDAEGGPA</sequence>
<evidence type="ECO:0000313" key="8">
    <source>
        <dbReference type="Proteomes" id="UP000494174"/>
    </source>
</evidence>
<dbReference type="SUPFAM" id="SSF74653">
    <property type="entry name" value="TolA/TonB C-terminal domain"/>
    <property type="match status" value="1"/>
</dbReference>
<dbReference type="GO" id="GO:0005886">
    <property type="term" value="C:plasma membrane"/>
    <property type="evidence" value="ECO:0007669"/>
    <property type="project" value="UniProtKB-SubCell"/>
</dbReference>
<evidence type="ECO:0000256" key="2">
    <source>
        <dbReference type="ARBA" id="ARBA00022692"/>
    </source>
</evidence>
<name>A0A6P2SET1_BURL3</name>
<dbReference type="GO" id="GO:0030288">
    <property type="term" value="C:outer membrane-bounded periplasmic space"/>
    <property type="evidence" value="ECO:0007669"/>
    <property type="project" value="InterPro"/>
</dbReference>
<evidence type="ECO:0000313" key="7">
    <source>
        <dbReference type="EMBL" id="VWC48711.1"/>
    </source>
</evidence>
<accession>A0A6P2SET1</accession>
<keyword evidence="2" id="KW-0812">Transmembrane</keyword>
<comment type="function">
    <text evidence="5">Interacts with outer membrane receptor proteins that carry out high-affinity binding and energy dependent uptake into the periplasmic space of specific substrates. It could act to transduce energy from the cytoplasmic membrane to specific energy-requiring processes in the outer membrane, resulting in the release into the periplasm of ligands bound by these outer membrane proteins.</text>
</comment>
<dbReference type="Proteomes" id="UP000494174">
    <property type="component" value="Unassembled WGS sequence"/>
</dbReference>
<dbReference type="Gene3D" id="3.30.2420.10">
    <property type="entry name" value="TonB"/>
    <property type="match status" value="1"/>
</dbReference>
<dbReference type="EMBL" id="CABVPU010000061">
    <property type="protein sequence ID" value="VWC48711.1"/>
    <property type="molecule type" value="Genomic_DNA"/>
</dbReference>
<keyword evidence="5" id="KW-0813">Transport</keyword>
<dbReference type="InterPro" id="IPR037682">
    <property type="entry name" value="TonB_C"/>
</dbReference>